<evidence type="ECO:0000256" key="6">
    <source>
        <dbReference type="ARBA" id="ARBA00023196"/>
    </source>
</evidence>
<dbReference type="InterPro" id="IPR020781">
    <property type="entry name" value="ATPase_OSCP/d_CS"/>
</dbReference>
<sequence length="175" mass="19204">MSGAVGKRYARALFEIASERGVIDQVEADLGAVVQAIEQNADLSKILLHPHIAADAKTKLVDDLFKNHISAEVYNFLAVLIEKGRETEIALIQQAFVKLANEARGIADAVVTSALPLSEEEQTELAEKFSQRINKKLRLTNVVDPSILGGIVVRIGDRLYDGSIKTKLENFAHQQ</sequence>
<dbReference type="Pfam" id="PF00213">
    <property type="entry name" value="OSCP"/>
    <property type="match status" value="1"/>
</dbReference>
<protein>
    <recommendedName>
        <fullName evidence="8">ATP synthase subunit delta</fullName>
    </recommendedName>
    <alternativeName>
        <fullName evidence="8">ATP synthase F(1) sector subunit delta</fullName>
    </alternativeName>
    <alternativeName>
        <fullName evidence="8">F-type ATPase subunit delta</fullName>
        <shortName evidence="8">F-ATPase subunit delta</shortName>
    </alternativeName>
</protein>
<dbReference type="GO" id="GO:0046933">
    <property type="term" value="F:proton-transporting ATP synthase activity, rotational mechanism"/>
    <property type="evidence" value="ECO:0007669"/>
    <property type="project" value="UniProtKB-UniRule"/>
</dbReference>
<evidence type="ECO:0000313" key="11">
    <source>
        <dbReference type="Proteomes" id="UP000595847"/>
    </source>
</evidence>
<keyword evidence="12" id="KW-1185">Reference proteome</keyword>
<comment type="function">
    <text evidence="8">This protein is part of the stalk that links CF(0) to CF(1). It either transmits conformational changes from CF(0) to CF(1) or is implicated in proton conduction.</text>
</comment>
<evidence type="ECO:0000256" key="5">
    <source>
        <dbReference type="ARBA" id="ARBA00023136"/>
    </source>
</evidence>
<keyword evidence="3 8" id="KW-0375">Hydrogen ion transport</keyword>
<dbReference type="Proteomes" id="UP000595847">
    <property type="component" value="Chromosome"/>
</dbReference>
<comment type="subcellular location">
    <subcellularLocation>
        <location evidence="8">Cell membrane</location>
        <topology evidence="8">Peripheral membrane protein</topology>
    </subcellularLocation>
    <subcellularLocation>
        <location evidence="1">Membrane</location>
    </subcellularLocation>
</comment>
<keyword evidence="5 8" id="KW-0472">Membrane</keyword>
<dbReference type="EMBL" id="CP066308">
    <property type="protein sequence ID" value="QQE74218.1"/>
    <property type="molecule type" value="Genomic_DNA"/>
</dbReference>
<accession>A0A7T5JNA0</accession>
<keyword evidence="8" id="KW-1003">Cell membrane</keyword>
<dbReference type="RefSeq" id="WP_198827799.1">
    <property type="nucleotide sequence ID" value="NZ_CP066308.1"/>
</dbReference>
<dbReference type="PROSITE" id="PS00389">
    <property type="entry name" value="ATPASE_DELTA"/>
    <property type="match status" value="1"/>
</dbReference>
<reference evidence="9 11" key="1">
    <citation type="submission" date="2020-12" db="EMBL/GenBank/DDBJ databases">
        <title>strain FJAT-54423T represents a novel species of the genus Brevibacillus.</title>
        <authorList>
            <person name="Tang R."/>
        </authorList>
    </citation>
    <scope>NUCLEOTIDE SEQUENCE [LARGE SCALE GENOMIC DNA]</scope>
    <source>
        <strain evidence="9 11">FJAT-54423</strain>
    </source>
</reference>
<dbReference type="InterPro" id="IPR000711">
    <property type="entry name" value="ATPase_OSCP/dsu"/>
</dbReference>
<evidence type="ECO:0000313" key="12">
    <source>
        <dbReference type="Proteomes" id="UP000677234"/>
    </source>
</evidence>
<evidence type="ECO:0000256" key="2">
    <source>
        <dbReference type="ARBA" id="ARBA00022448"/>
    </source>
</evidence>
<keyword evidence="6 8" id="KW-0139">CF(1)</keyword>
<evidence type="ECO:0000256" key="8">
    <source>
        <dbReference type="HAMAP-Rule" id="MF_01416"/>
    </source>
</evidence>
<dbReference type="InterPro" id="IPR026015">
    <property type="entry name" value="ATP_synth_OSCP/delta_N_sf"/>
</dbReference>
<evidence type="ECO:0000313" key="10">
    <source>
        <dbReference type="EMBL" id="QUO41300.1"/>
    </source>
</evidence>
<evidence type="ECO:0000256" key="7">
    <source>
        <dbReference type="ARBA" id="ARBA00023310"/>
    </source>
</evidence>
<dbReference type="AlphaFoldDB" id="A0A7T5JNA0"/>
<reference evidence="10" key="2">
    <citation type="submission" date="2021-04" db="EMBL/GenBank/DDBJ databases">
        <title>Brevibacillus composti FJAT-54423, complete genome.</title>
        <authorList>
            <person name="Tang R."/>
        </authorList>
    </citation>
    <scope>NUCLEOTIDE SEQUENCE</scope>
    <source>
        <strain evidence="10">FJAT-54424</strain>
    </source>
</reference>
<dbReference type="GO" id="GO:0005886">
    <property type="term" value="C:plasma membrane"/>
    <property type="evidence" value="ECO:0007669"/>
    <property type="project" value="UniProtKB-SubCell"/>
</dbReference>
<name>A0A7T5JNA0_9BACL</name>
<evidence type="ECO:0000256" key="1">
    <source>
        <dbReference type="ARBA" id="ARBA00004370"/>
    </source>
</evidence>
<comment type="function">
    <text evidence="8">F(1)F(0) ATP synthase produces ATP from ADP in the presence of a proton or sodium gradient. F-type ATPases consist of two structural domains, F(1) containing the extramembraneous catalytic core and F(0) containing the membrane proton channel, linked together by a central stalk and a peripheral stalk. During catalysis, ATP synthesis in the catalytic domain of F(1) is coupled via a rotary mechanism of the central stalk subunits to proton translocation.</text>
</comment>
<keyword evidence="2 8" id="KW-0813">Transport</keyword>
<dbReference type="Gene3D" id="1.10.520.20">
    <property type="entry name" value="N-terminal domain of the delta subunit of the F1F0-ATP synthase"/>
    <property type="match status" value="1"/>
</dbReference>
<dbReference type="GO" id="GO:0045259">
    <property type="term" value="C:proton-transporting ATP synthase complex"/>
    <property type="evidence" value="ECO:0007669"/>
    <property type="project" value="UniProtKB-KW"/>
</dbReference>
<evidence type="ECO:0000256" key="4">
    <source>
        <dbReference type="ARBA" id="ARBA00023065"/>
    </source>
</evidence>
<dbReference type="KEGG" id="bcop:JD108_20705"/>
<organism evidence="9 11">
    <name type="scientific">Brevibacillus composti</name>
    <dbReference type="NCBI Taxonomy" id="2796470"/>
    <lineage>
        <taxon>Bacteria</taxon>
        <taxon>Bacillati</taxon>
        <taxon>Bacillota</taxon>
        <taxon>Bacilli</taxon>
        <taxon>Bacillales</taxon>
        <taxon>Paenibacillaceae</taxon>
        <taxon>Brevibacillus</taxon>
    </lineage>
</organism>
<proteinExistence type="inferred from homology"/>
<evidence type="ECO:0000313" key="9">
    <source>
        <dbReference type="EMBL" id="QQE74218.1"/>
    </source>
</evidence>
<comment type="similarity">
    <text evidence="8">Belongs to the ATPase delta chain family.</text>
</comment>
<dbReference type="NCBIfam" id="NF004402">
    <property type="entry name" value="PRK05758.2-2"/>
    <property type="match status" value="1"/>
</dbReference>
<dbReference type="Proteomes" id="UP000677234">
    <property type="component" value="Chromosome"/>
</dbReference>
<gene>
    <name evidence="8" type="primary">atpH</name>
    <name evidence="9" type="ORF">JD108_20705</name>
    <name evidence="10" type="ORF">KDJ56_20640</name>
</gene>
<dbReference type="NCBIfam" id="NF004403">
    <property type="entry name" value="PRK05758.2-4"/>
    <property type="match status" value="1"/>
</dbReference>
<dbReference type="HAMAP" id="MF_01416">
    <property type="entry name" value="ATP_synth_delta_bact"/>
    <property type="match status" value="1"/>
</dbReference>
<keyword evidence="4 8" id="KW-0406">Ion transport</keyword>
<dbReference type="NCBIfam" id="TIGR01145">
    <property type="entry name" value="ATP_synt_delta"/>
    <property type="match status" value="1"/>
</dbReference>
<dbReference type="SUPFAM" id="SSF47928">
    <property type="entry name" value="N-terminal domain of the delta subunit of the F1F0-ATP synthase"/>
    <property type="match status" value="1"/>
</dbReference>
<dbReference type="PANTHER" id="PTHR11910">
    <property type="entry name" value="ATP SYNTHASE DELTA CHAIN"/>
    <property type="match status" value="1"/>
</dbReference>
<keyword evidence="7 8" id="KW-0066">ATP synthesis</keyword>
<evidence type="ECO:0000256" key="3">
    <source>
        <dbReference type="ARBA" id="ARBA00022781"/>
    </source>
</evidence>
<dbReference type="PRINTS" id="PR00125">
    <property type="entry name" value="ATPASEDELTA"/>
</dbReference>
<dbReference type="EMBL" id="CP073708">
    <property type="protein sequence ID" value="QUO41300.1"/>
    <property type="molecule type" value="Genomic_DNA"/>
</dbReference>